<proteinExistence type="inferred from homology"/>
<gene>
    <name evidence="4" type="ORF">NMOB1V02_LOCUS1624</name>
</gene>
<name>A0A7R9BEP0_9CRUS</name>
<dbReference type="EMBL" id="OA882205">
    <property type="protein sequence ID" value="CAD7273753.1"/>
    <property type="molecule type" value="Genomic_DNA"/>
</dbReference>
<dbReference type="PANTHER" id="PTHR11022:SF41">
    <property type="entry name" value="PEPTIDOGLYCAN-RECOGNITION PROTEIN LC-RELATED"/>
    <property type="match status" value="1"/>
</dbReference>
<dbReference type="SMART" id="SM00701">
    <property type="entry name" value="PGRP"/>
    <property type="match status" value="1"/>
</dbReference>
<dbReference type="SMART" id="SM00644">
    <property type="entry name" value="Ami_2"/>
    <property type="match status" value="1"/>
</dbReference>
<protein>
    <recommendedName>
        <fullName evidence="6">Peptidoglycan-recognition protein</fullName>
    </recommendedName>
</protein>
<dbReference type="CDD" id="cd06583">
    <property type="entry name" value="PGRP"/>
    <property type="match status" value="1"/>
</dbReference>
<feature type="domain" description="Peptidoglycan recognition protein family" evidence="3">
    <location>
        <begin position="25"/>
        <end position="161"/>
    </location>
</feature>
<sequence length="183" mass="20504">MSSRLTPRFGGPPQRINCLGHGTCQYVVRRRRRTRRKLRTRLLVRSFQNQHMDVNGWNDIGYRSVINLNSTPLQQMAWFYAQAGFVIGGDGSIFKGRGWDKVGAHTPGYNFDGLGICLIGNFVSKTPTSAQLKAAKELIACGVEKGKIKSNYKLIGHRQAVSTACPGQKLYDIIKGWPHWVNV</sequence>
<feature type="domain" description="N-acetylmuramoyl-L-alanine amidase" evidence="2">
    <location>
        <begin position="6"/>
        <end position="167"/>
    </location>
</feature>
<dbReference type="InterPro" id="IPR002502">
    <property type="entry name" value="Amidase_domain"/>
</dbReference>
<dbReference type="OrthoDB" id="10001926at2759"/>
<dbReference type="EMBL" id="CAJPEX010000168">
    <property type="protein sequence ID" value="CAG0913905.1"/>
    <property type="molecule type" value="Genomic_DNA"/>
</dbReference>
<evidence type="ECO:0000259" key="2">
    <source>
        <dbReference type="SMART" id="SM00644"/>
    </source>
</evidence>
<dbReference type="Pfam" id="PF01510">
    <property type="entry name" value="Amidase_2"/>
    <property type="match status" value="1"/>
</dbReference>
<dbReference type="GO" id="GO:0008270">
    <property type="term" value="F:zinc ion binding"/>
    <property type="evidence" value="ECO:0007669"/>
    <property type="project" value="InterPro"/>
</dbReference>
<dbReference type="AlphaFoldDB" id="A0A7R9BEP0"/>
<comment type="similarity">
    <text evidence="1">Belongs to the N-acetylmuramoyl-L-alanine amidase 2 family.</text>
</comment>
<dbReference type="InterPro" id="IPR015510">
    <property type="entry name" value="PGRP"/>
</dbReference>
<evidence type="ECO:0000313" key="4">
    <source>
        <dbReference type="EMBL" id="CAD7273753.1"/>
    </source>
</evidence>
<dbReference type="GO" id="GO:0008745">
    <property type="term" value="F:N-acetylmuramoyl-L-alanine amidase activity"/>
    <property type="evidence" value="ECO:0007669"/>
    <property type="project" value="InterPro"/>
</dbReference>
<dbReference type="Gene3D" id="3.40.80.10">
    <property type="entry name" value="Peptidoglycan recognition protein-like"/>
    <property type="match status" value="1"/>
</dbReference>
<keyword evidence="5" id="KW-1185">Reference proteome</keyword>
<organism evidence="4">
    <name type="scientific">Notodromas monacha</name>
    <dbReference type="NCBI Taxonomy" id="399045"/>
    <lineage>
        <taxon>Eukaryota</taxon>
        <taxon>Metazoa</taxon>
        <taxon>Ecdysozoa</taxon>
        <taxon>Arthropoda</taxon>
        <taxon>Crustacea</taxon>
        <taxon>Oligostraca</taxon>
        <taxon>Ostracoda</taxon>
        <taxon>Podocopa</taxon>
        <taxon>Podocopida</taxon>
        <taxon>Cypridocopina</taxon>
        <taxon>Cypridoidea</taxon>
        <taxon>Cyprididae</taxon>
        <taxon>Notodromas</taxon>
    </lineage>
</organism>
<dbReference type="InterPro" id="IPR006619">
    <property type="entry name" value="PGRP_domain_met/bac"/>
</dbReference>
<evidence type="ECO:0008006" key="6">
    <source>
        <dbReference type="Google" id="ProtNLM"/>
    </source>
</evidence>
<dbReference type="GO" id="GO:0009253">
    <property type="term" value="P:peptidoglycan catabolic process"/>
    <property type="evidence" value="ECO:0007669"/>
    <property type="project" value="InterPro"/>
</dbReference>
<reference evidence="4" key="1">
    <citation type="submission" date="2020-11" db="EMBL/GenBank/DDBJ databases">
        <authorList>
            <person name="Tran Van P."/>
        </authorList>
    </citation>
    <scope>NUCLEOTIDE SEQUENCE</scope>
</reference>
<dbReference type="SUPFAM" id="SSF55846">
    <property type="entry name" value="N-acetylmuramoyl-L-alanine amidase-like"/>
    <property type="match status" value="1"/>
</dbReference>
<accession>A0A7R9BEP0</accession>
<dbReference type="PANTHER" id="PTHR11022">
    <property type="entry name" value="PEPTIDOGLYCAN RECOGNITION PROTEIN"/>
    <property type="match status" value="1"/>
</dbReference>
<evidence type="ECO:0000259" key="3">
    <source>
        <dbReference type="SMART" id="SM00701"/>
    </source>
</evidence>
<dbReference type="InterPro" id="IPR036505">
    <property type="entry name" value="Amidase/PGRP_sf"/>
</dbReference>
<evidence type="ECO:0000256" key="1">
    <source>
        <dbReference type="ARBA" id="ARBA00007553"/>
    </source>
</evidence>
<evidence type="ECO:0000313" key="5">
    <source>
        <dbReference type="Proteomes" id="UP000678499"/>
    </source>
</evidence>
<dbReference type="Proteomes" id="UP000678499">
    <property type="component" value="Unassembled WGS sequence"/>
</dbReference>